<dbReference type="InterPro" id="IPR037197">
    <property type="entry name" value="WWE_dom_sf"/>
</dbReference>
<evidence type="ECO:0000259" key="6">
    <source>
        <dbReference type="PROSITE" id="PS51059"/>
    </source>
</evidence>
<keyword evidence="9" id="KW-1185">Reference proteome</keyword>
<dbReference type="Pfam" id="PF12174">
    <property type="entry name" value="RST"/>
    <property type="match status" value="1"/>
</dbReference>
<proteinExistence type="predicted"/>
<sequence length="597" mass="67170">MNTKFEKVLDSGRSVVVDLKRKRPELCIIPSKGATHVPFTLQCPPVSSINKINKWRKLDGSINKYCSFTLPSGKGLLNNYSNFKKSGNLQRLMYHDNGEWNDFSLDIVTHVNKDLLVGKPAIEVEFNGNKILLDFLYMMQLDLNTGMHRPIAWIDACGNCFFPEIFSDYDETNSYDNEFSEGEGAKDMRKLPFGSSGINLHLEIAIDGLDNESSGESNVIVEQVHAHESAAPRNIDDETDDSCTEASYEGANVKCEDSQQIEVQVVSPVPSSLRSDTVKELFVKSISSAAAEIVEMHHCTSILMKSRLELFEKQVEITKKYRGDANVQYAWLPCLKESVSSILKYGLGHYKPLKMKPFNGMGIHLIPANGTPIRLSYVDENDTRHMVFCRVIMGNMELVSGGSTQFHPSSEEFDSGVDKLPNPNRYAVWDMNVTSHVYPECAISFKMTSDVEEPVFGKESMVNLPVFNTCFKGPQNQMAGKTFQARTPKSPWMPFPMLLAAISSKIPSQHMDLVKTNYLLFRNKSISRDTFVKKLRTIVGDNLLKSAITSLQCKVWPYLLLGECDVMLSWPNNEMLSLAFCSCHRTPTVKRFAAKHE</sequence>
<evidence type="ECO:0000313" key="8">
    <source>
        <dbReference type="EMBL" id="KAG6414194.1"/>
    </source>
</evidence>
<dbReference type="Gene3D" id="3.90.228.10">
    <property type="match status" value="1"/>
</dbReference>
<accession>A0A8X8ZS59</accession>
<dbReference type="InterPro" id="IPR012317">
    <property type="entry name" value="Poly(ADP-ribose)pol_cat_dom"/>
</dbReference>
<gene>
    <name evidence="8" type="ORF">SASPL_126912</name>
</gene>
<evidence type="ECO:0000256" key="4">
    <source>
        <dbReference type="ARBA" id="ARBA00023242"/>
    </source>
</evidence>
<dbReference type="InterPro" id="IPR022003">
    <property type="entry name" value="RST"/>
</dbReference>
<dbReference type="GO" id="GO:0005634">
    <property type="term" value="C:nucleus"/>
    <property type="evidence" value="ECO:0007669"/>
    <property type="project" value="UniProtKB-SubCell"/>
</dbReference>
<evidence type="ECO:0000256" key="1">
    <source>
        <dbReference type="ARBA" id="ARBA00004123"/>
    </source>
</evidence>
<organism evidence="8">
    <name type="scientific">Salvia splendens</name>
    <name type="common">Scarlet sage</name>
    <dbReference type="NCBI Taxonomy" id="180675"/>
    <lineage>
        <taxon>Eukaryota</taxon>
        <taxon>Viridiplantae</taxon>
        <taxon>Streptophyta</taxon>
        <taxon>Embryophyta</taxon>
        <taxon>Tracheophyta</taxon>
        <taxon>Spermatophyta</taxon>
        <taxon>Magnoliopsida</taxon>
        <taxon>eudicotyledons</taxon>
        <taxon>Gunneridae</taxon>
        <taxon>Pentapetalae</taxon>
        <taxon>asterids</taxon>
        <taxon>lamiids</taxon>
        <taxon>Lamiales</taxon>
        <taxon>Lamiaceae</taxon>
        <taxon>Nepetoideae</taxon>
        <taxon>Mentheae</taxon>
        <taxon>Salviinae</taxon>
        <taxon>Salvia</taxon>
        <taxon>Salvia subgen. Calosphace</taxon>
        <taxon>core Calosphace</taxon>
    </lineage>
</organism>
<feature type="domain" description="WWE" evidence="5">
    <location>
        <begin position="78"/>
        <end position="153"/>
    </location>
</feature>
<reference evidence="8" key="2">
    <citation type="submission" date="2020-08" db="EMBL/GenBank/DDBJ databases">
        <title>Plant Genome Project.</title>
        <authorList>
            <person name="Zhang R.-G."/>
        </authorList>
    </citation>
    <scope>NUCLEOTIDE SEQUENCE</scope>
    <source>
        <strain evidence="8">Huo1</strain>
        <tissue evidence="8">Leaf</tissue>
    </source>
</reference>
<dbReference type="AlphaFoldDB" id="A0A8X8ZS59"/>
<dbReference type="SUPFAM" id="SSF56399">
    <property type="entry name" value="ADP-ribosylation"/>
    <property type="match status" value="1"/>
</dbReference>
<comment type="caution">
    <text evidence="8">The sequence shown here is derived from an EMBL/GenBank/DDBJ whole genome shotgun (WGS) entry which is preliminary data.</text>
</comment>
<feature type="domain" description="PARP catalytic" evidence="6">
    <location>
        <begin position="252"/>
        <end position="466"/>
    </location>
</feature>
<dbReference type="InterPro" id="IPR044964">
    <property type="entry name" value="RCD1/SRO1-5"/>
</dbReference>
<dbReference type="GO" id="GO:0003950">
    <property type="term" value="F:NAD+ poly-ADP-ribosyltransferase activity"/>
    <property type="evidence" value="ECO:0007669"/>
    <property type="project" value="InterPro"/>
</dbReference>
<dbReference type="PROSITE" id="PS51059">
    <property type="entry name" value="PARP_CATALYTIC"/>
    <property type="match status" value="1"/>
</dbReference>
<evidence type="ECO:0000256" key="3">
    <source>
        <dbReference type="ARBA" id="ARBA00023016"/>
    </source>
</evidence>
<dbReference type="Proteomes" id="UP000298416">
    <property type="component" value="Unassembled WGS sequence"/>
</dbReference>
<comment type="subcellular location">
    <subcellularLocation>
        <location evidence="1">Nucleus</location>
    </subcellularLocation>
</comment>
<keyword evidence="3" id="KW-0346">Stress response</keyword>
<feature type="domain" description="RST" evidence="7">
    <location>
        <begin position="486"/>
        <end position="557"/>
    </location>
</feature>
<dbReference type="PROSITE" id="PS51879">
    <property type="entry name" value="RST"/>
    <property type="match status" value="1"/>
</dbReference>
<keyword evidence="4" id="KW-0539">Nucleus</keyword>
<protein>
    <submittedName>
        <fullName evidence="8">Uncharacterized protein</fullName>
    </submittedName>
</protein>
<dbReference type="SUPFAM" id="SSF117839">
    <property type="entry name" value="WWE domain"/>
    <property type="match status" value="1"/>
</dbReference>
<dbReference type="EMBL" id="PNBA02000009">
    <property type="protein sequence ID" value="KAG6414194.1"/>
    <property type="molecule type" value="Genomic_DNA"/>
</dbReference>
<evidence type="ECO:0000256" key="2">
    <source>
        <dbReference type="ARBA" id="ARBA00022473"/>
    </source>
</evidence>
<evidence type="ECO:0000259" key="5">
    <source>
        <dbReference type="PROSITE" id="PS50918"/>
    </source>
</evidence>
<dbReference type="InterPro" id="IPR004170">
    <property type="entry name" value="WWE_dom"/>
</dbReference>
<dbReference type="PANTHER" id="PTHR32263">
    <property type="entry name" value="INACTIVE POLY [ADP-RIBOSE] POLYMERASE SRO4-RELATED"/>
    <property type="match status" value="1"/>
</dbReference>
<name>A0A8X8ZS59_SALSN</name>
<reference evidence="8" key="1">
    <citation type="submission" date="2018-01" db="EMBL/GenBank/DDBJ databases">
        <authorList>
            <person name="Mao J.F."/>
        </authorList>
    </citation>
    <scope>NUCLEOTIDE SEQUENCE</scope>
    <source>
        <strain evidence="8">Huo1</strain>
        <tissue evidence="8">Leaf</tissue>
    </source>
</reference>
<dbReference type="PANTHER" id="PTHR32263:SF41">
    <property type="entry name" value="INACTIVE POLY [ADP-RIBOSE] POLYMERASE RCD1-LIKE ISOFORM X1"/>
    <property type="match status" value="1"/>
</dbReference>
<dbReference type="InterPro" id="IPR057823">
    <property type="entry name" value="WWE_RCD1"/>
</dbReference>
<dbReference type="Pfam" id="PF23467">
    <property type="entry name" value="WWE_5"/>
    <property type="match status" value="1"/>
</dbReference>
<evidence type="ECO:0000259" key="7">
    <source>
        <dbReference type="PROSITE" id="PS51879"/>
    </source>
</evidence>
<dbReference type="PROSITE" id="PS50918">
    <property type="entry name" value="WWE"/>
    <property type="match status" value="1"/>
</dbReference>
<keyword evidence="2" id="KW-0217">Developmental protein</keyword>
<evidence type="ECO:0000313" key="9">
    <source>
        <dbReference type="Proteomes" id="UP000298416"/>
    </source>
</evidence>